<reference evidence="4" key="1">
    <citation type="submission" date="2021-01" db="EMBL/GenBank/DDBJ databases">
        <title>A chromosome-scale assembly of European eel, Anguilla anguilla.</title>
        <authorList>
            <person name="Henkel C."/>
            <person name="Jong-Raadsen S.A."/>
            <person name="Dufour S."/>
            <person name="Weltzien F.-A."/>
            <person name="Palstra A.P."/>
            <person name="Pelster B."/>
            <person name="Spaink H.P."/>
            <person name="Van Den Thillart G.E."/>
            <person name="Jansen H."/>
            <person name="Zahm M."/>
            <person name="Klopp C."/>
            <person name="Cedric C."/>
            <person name="Louis A."/>
            <person name="Berthelot C."/>
            <person name="Parey E."/>
            <person name="Roest Crollius H."/>
            <person name="Montfort J."/>
            <person name="Robinson-Rechavi M."/>
            <person name="Bucao C."/>
            <person name="Bouchez O."/>
            <person name="Gislard M."/>
            <person name="Lluch J."/>
            <person name="Milhes M."/>
            <person name="Lampietro C."/>
            <person name="Lopez Roques C."/>
            <person name="Donnadieu C."/>
            <person name="Braasch I."/>
            <person name="Desvignes T."/>
            <person name="Postlethwait J."/>
            <person name="Bobe J."/>
            <person name="Guiguen Y."/>
            <person name="Dirks R."/>
        </authorList>
    </citation>
    <scope>NUCLEOTIDE SEQUENCE</scope>
    <source>
        <strain evidence="4">Tag_6206</strain>
        <tissue evidence="4">Liver</tissue>
    </source>
</reference>
<dbReference type="Pfam" id="PF14979">
    <property type="entry name" value="TMEM52"/>
    <property type="match status" value="1"/>
</dbReference>
<evidence type="ECO:0008006" key="6">
    <source>
        <dbReference type="Google" id="ProtNLM"/>
    </source>
</evidence>
<evidence type="ECO:0000313" key="4">
    <source>
        <dbReference type="EMBL" id="KAG5838742.1"/>
    </source>
</evidence>
<dbReference type="PANTHER" id="PTHR33955:SF2">
    <property type="entry name" value="TRANSMEMBRANE PROTEIN 52"/>
    <property type="match status" value="1"/>
</dbReference>
<evidence type="ECO:0000256" key="2">
    <source>
        <dbReference type="SAM" id="Phobius"/>
    </source>
</evidence>
<comment type="caution">
    <text evidence="4">The sequence shown here is derived from an EMBL/GenBank/DDBJ whole genome shotgun (WGS) entry which is preliminary data.</text>
</comment>
<feature type="signal peptide" evidence="3">
    <location>
        <begin position="1"/>
        <end position="20"/>
    </location>
</feature>
<name>A0A9D3LXE8_ANGAN</name>
<evidence type="ECO:0000256" key="3">
    <source>
        <dbReference type="SAM" id="SignalP"/>
    </source>
</evidence>
<evidence type="ECO:0000256" key="1">
    <source>
        <dbReference type="SAM" id="MobiDB-lite"/>
    </source>
</evidence>
<feature type="compositionally biased region" description="Acidic residues" evidence="1">
    <location>
        <begin position="193"/>
        <end position="203"/>
    </location>
</feature>
<keyword evidence="5" id="KW-1185">Reference proteome</keyword>
<dbReference type="EMBL" id="JAFIRN010000012">
    <property type="protein sequence ID" value="KAG5838742.1"/>
    <property type="molecule type" value="Genomic_DNA"/>
</dbReference>
<feature type="compositionally biased region" description="Acidic residues" evidence="1">
    <location>
        <begin position="212"/>
        <end position="225"/>
    </location>
</feature>
<gene>
    <name evidence="4" type="ORF">ANANG_G00226800</name>
</gene>
<proteinExistence type="predicted"/>
<feature type="transmembrane region" description="Helical" evidence="2">
    <location>
        <begin position="36"/>
        <end position="60"/>
    </location>
</feature>
<feature type="chain" id="PRO_5038585186" description="Transmembrane protein 52" evidence="3">
    <location>
        <begin position="21"/>
        <end position="256"/>
    </location>
</feature>
<evidence type="ECO:0000313" key="5">
    <source>
        <dbReference type="Proteomes" id="UP001044222"/>
    </source>
</evidence>
<accession>A0A9D3LXE8</accession>
<keyword evidence="2" id="KW-0472">Membrane</keyword>
<dbReference type="Proteomes" id="UP001044222">
    <property type="component" value="Chromosome 12"/>
</dbReference>
<dbReference type="PANTHER" id="PTHR33955">
    <property type="entry name" value="TRANSMEMBRANE PROTEIN 52"/>
    <property type="match status" value="1"/>
</dbReference>
<keyword evidence="3" id="KW-0732">Signal</keyword>
<keyword evidence="2" id="KW-1133">Transmembrane helix</keyword>
<dbReference type="AlphaFoldDB" id="A0A9D3LXE8"/>
<sequence length="256" mass="28552">MRSIEVLLTFLVLLVSFTAADERCIKNCQRDFDPSNLWYVWVILVFISALLGCGFIASCIKMCCRSNKPPVPVFESHPLEVTVISIDHHQNTMRNISPAPSFTQSHAPRPFTTAADSFSPPPYNLCTLDSLPQYDEALAMPANALARVGIGNAEDLPGEFYETRSPDGEGEPTEFTWEAPRREGLRDTPDYAAWDEEEEEEPPAYELYGGVAEDEFNEVDLDELDPAERHGRTSTPANKTSEAGLRKKNPCHEAGR</sequence>
<feature type="region of interest" description="Disordered" evidence="1">
    <location>
        <begin position="183"/>
        <end position="256"/>
    </location>
</feature>
<protein>
    <recommendedName>
        <fullName evidence="6">Transmembrane protein 52</fullName>
    </recommendedName>
</protein>
<keyword evidence="2" id="KW-0812">Transmembrane</keyword>
<dbReference type="InterPro" id="IPR038942">
    <property type="entry name" value="TMEM52"/>
</dbReference>
<organism evidence="4 5">
    <name type="scientific">Anguilla anguilla</name>
    <name type="common">European freshwater eel</name>
    <name type="synonym">Muraena anguilla</name>
    <dbReference type="NCBI Taxonomy" id="7936"/>
    <lineage>
        <taxon>Eukaryota</taxon>
        <taxon>Metazoa</taxon>
        <taxon>Chordata</taxon>
        <taxon>Craniata</taxon>
        <taxon>Vertebrata</taxon>
        <taxon>Euteleostomi</taxon>
        <taxon>Actinopterygii</taxon>
        <taxon>Neopterygii</taxon>
        <taxon>Teleostei</taxon>
        <taxon>Anguilliformes</taxon>
        <taxon>Anguillidae</taxon>
        <taxon>Anguilla</taxon>
    </lineage>
</organism>